<accession>A0A1D1YRH9</accession>
<dbReference type="EMBL" id="GDJX01010722">
    <property type="protein sequence ID" value="JAT57214.1"/>
    <property type="molecule type" value="Transcribed_RNA"/>
</dbReference>
<keyword evidence="2" id="KW-0548">Nucleotidyltransferase</keyword>
<reference evidence="2" key="1">
    <citation type="submission" date="2015-07" db="EMBL/GenBank/DDBJ databases">
        <title>Transcriptome Assembly of Anthurium amnicola.</title>
        <authorList>
            <person name="Suzuki J."/>
        </authorList>
    </citation>
    <scope>NUCLEOTIDE SEQUENCE</scope>
</reference>
<keyword evidence="2" id="KW-0808">Transferase</keyword>
<dbReference type="AlphaFoldDB" id="A0A1D1YRH9"/>
<organism evidence="2">
    <name type="scientific">Anthurium amnicola</name>
    <dbReference type="NCBI Taxonomy" id="1678845"/>
    <lineage>
        <taxon>Eukaryota</taxon>
        <taxon>Viridiplantae</taxon>
        <taxon>Streptophyta</taxon>
        <taxon>Embryophyta</taxon>
        <taxon>Tracheophyta</taxon>
        <taxon>Spermatophyta</taxon>
        <taxon>Magnoliopsida</taxon>
        <taxon>Liliopsida</taxon>
        <taxon>Araceae</taxon>
        <taxon>Pothoideae</taxon>
        <taxon>Potheae</taxon>
        <taxon>Anthurium</taxon>
    </lineage>
</organism>
<feature type="non-terminal residue" evidence="2">
    <location>
        <position position="1"/>
    </location>
</feature>
<evidence type="ECO:0000313" key="2">
    <source>
        <dbReference type="EMBL" id="JAT57214.1"/>
    </source>
</evidence>
<proteinExistence type="predicted"/>
<evidence type="ECO:0000256" key="1">
    <source>
        <dbReference type="SAM" id="MobiDB-lite"/>
    </source>
</evidence>
<gene>
    <name evidence="2" type="primary">cysD_7</name>
    <name evidence="2" type="ORF">g.165183</name>
</gene>
<feature type="region of interest" description="Disordered" evidence="1">
    <location>
        <begin position="97"/>
        <end position="125"/>
    </location>
</feature>
<protein>
    <submittedName>
        <fullName evidence="2">Sulfate adenylyltransferase subunit 2</fullName>
    </submittedName>
</protein>
<name>A0A1D1YRH9_9ARAE</name>
<dbReference type="GO" id="GO:0016779">
    <property type="term" value="F:nucleotidyltransferase activity"/>
    <property type="evidence" value="ECO:0007669"/>
    <property type="project" value="UniProtKB-KW"/>
</dbReference>
<feature type="compositionally biased region" description="Basic residues" evidence="1">
    <location>
        <begin position="109"/>
        <end position="123"/>
    </location>
</feature>
<sequence length="196" mass="22250">EKMSIKATANRKNLKQMDMDEIFLSVLVDLVLAKDELYFLVAKLQSALESDPLHPLYEHLEHIRTILKYLCAENLATRDKMRSELKEIVAEYISPRPNVHNLPNPTSASRKRSVSCSKSKARPAKRERELAEYESVMNFETPTEDEENQSTVLNTYDGLTPGGHLLHIQHTSGLNEIQESNVPVQSLYGVGNLEFV</sequence>